<dbReference type="PANTHER" id="PTHR24060">
    <property type="entry name" value="METABOTROPIC GLUTAMATE RECEPTOR"/>
    <property type="match status" value="1"/>
</dbReference>
<evidence type="ECO:0000256" key="2">
    <source>
        <dbReference type="ARBA" id="ARBA00022692"/>
    </source>
</evidence>
<keyword evidence="5 9" id="KW-0675">Receptor</keyword>
<dbReference type="InterPro" id="IPR028082">
    <property type="entry name" value="Peripla_BP_I"/>
</dbReference>
<dbReference type="InterPro" id="IPR050726">
    <property type="entry name" value="mGluR"/>
</dbReference>
<proteinExistence type="predicted"/>
<comment type="subcellular location">
    <subcellularLocation>
        <location evidence="1">Membrane</location>
        <topology evidence="1">Multi-pass membrane protein</topology>
    </subcellularLocation>
</comment>
<keyword evidence="3" id="KW-1133">Transmembrane helix</keyword>
<dbReference type="EMBL" id="JASPKY010000066">
    <property type="protein sequence ID" value="KAK9743696.1"/>
    <property type="molecule type" value="Genomic_DNA"/>
</dbReference>
<dbReference type="InterPro" id="IPR000337">
    <property type="entry name" value="GPCR_3"/>
</dbReference>
<keyword evidence="6" id="KW-0325">Glycoprotein</keyword>
<dbReference type="InterPro" id="IPR001828">
    <property type="entry name" value="ANF_lig-bd_rcpt"/>
</dbReference>
<evidence type="ECO:0000313" key="9">
    <source>
        <dbReference type="EMBL" id="KAK9743696.1"/>
    </source>
</evidence>
<comment type="caution">
    <text evidence="9">The sequence shown here is derived from an EMBL/GenBank/DDBJ whole genome shotgun (WGS) entry which is preliminary data.</text>
</comment>
<keyword evidence="7" id="KW-0732">Signal</keyword>
<organism evidence="9 10">
    <name type="scientific">Popillia japonica</name>
    <name type="common">Japanese beetle</name>
    <dbReference type="NCBI Taxonomy" id="7064"/>
    <lineage>
        <taxon>Eukaryota</taxon>
        <taxon>Metazoa</taxon>
        <taxon>Ecdysozoa</taxon>
        <taxon>Arthropoda</taxon>
        <taxon>Hexapoda</taxon>
        <taxon>Insecta</taxon>
        <taxon>Pterygota</taxon>
        <taxon>Neoptera</taxon>
        <taxon>Endopterygota</taxon>
        <taxon>Coleoptera</taxon>
        <taxon>Polyphaga</taxon>
        <taxon>Scarabaeiformia</taxon>
        <taxon>Scarabaeidae</taxon>
        <taxon>Rutelinae</taxon>
        <taxon>Popillia</taxon>
    </lineage>
</organism>
<dbReference type="AlphaFoldDB" id="A0AAW1MBF2"/>
<dbReference type="Gene3D" id="3.40.50.2300">
    <property type="match status" value="1"/>
</dbReference>
<dbReference type="Pfam" id="PF01094">
    <property type="entry name" value="ANF_receptor"/>
    <property type="match status" value="1"/>
</dbReference>
<name>A0AAW1MBF2_POPJA</name>
<reference evidence="9 10" key="1">
    <citation type="journal article" date="2024" name="BMC Genomics">
        <title>De novo assembly and annotation of Popillia japonica's genome with initial clues to its potential as an invasive pest.</title>
        <authorList>
            <person name="Cucini C."/>
            <person name="Boschi S."/>
            <person name="Funari R."/>
            <person name="Cardaioli E."/>
            <person name="Iannotti N."/>
            <person name="Marturano G."/>
            <person name="Paoli F."/>
            <person name="Bruttini M."/>
            <person name="Carapelli A."/>
            <person name="Frati F."/>
            <person name="Nardi F."/>
        </authorList>
    </citation>
    <scope>NUCLEOTIDE SEQUENCE [LARGE SCALE GENOMIC DNA]</scope>
    <source>
        <strain evidence="9">DMR45628</strain>
    </source>
</reference>
<evidence type="ECO:0000256" key="4">
    <source>
        <dbReference type="ARBA" id="ARBA00023136"/>
    </source>
</evidence>
<accession>A0AAW1MBF2</accession>
<dbReference type="SUPFAM" id="SSF53822">
    <property type="entry name" value="Periplasmic binding protein-like I"/>
    <property type="match status" value="1"/>
</dbReference>
<protein>
    <submittedName>
        <fullName evidence="9">Receptor family ligand binding region</fullName>
    </submittedName>
</protein>
<evidence type="ECO:0000256" key="7">
    <source>
        <dbReference type="SAM" id="SignalP"/>
    </source>
</evidence>
<keyword evidence="10" id="KW-1185">Reference proteome</keyword>
<evidence type="ECO:0000256" key="5">
    <source>
        <dbReference type="ARBA" id="ARBA00023170"/>
    </source>
</evidence>
<evidence type="ECO:0000313" key="10">
    <source>
        <dbReference type="Proteomes" id="UP001458880"/>
    </source>
</evidence>
<keyword evidence="2" id="KW-0812">Transmembrane</keyword>
<keyword evidence="4" id="KW-0472">Membrane</keyword>
<gene>
    <name evidence="9" type="ORF">QE152_g8369</name>
</gene>
<evidence type="ECO:0000256" key="6">
    <source>
        <dbReference type="ARBA" id="ARBA00023180"/>
    </source>
</evidence>
<evidence type="ECO:0000256" key="3">
    <source>
        <dbReference type="ARBA" id="ARBA00022989"/>
    </source>
</evidence>
<feature type="chain" id="PRO_5043766244" evidence="7">
    <location>
        <begin position="20"/>
        <end position="472"/>
    </location>
</feature>
<evidence type="ECO:0000256" key="1">
    <source>
        <dbReference type="ARBA" id="ARBA00004141"/>
    </source>
</evidence>
<dbReference type="GO" id="GO:0016020">
    <property type="term" value="C:membrane"/>
    <property type="evidence" value="ECO:0007669"/>
    <property type="project" value="UniProtKB-SubCell"/>
</dbReference>
<dbReference type="Proteomes" id="UP001458880">
    <property type="component" value="Unassembled WGS sequence"/>
</dbReference>
<dbReference type="GO" id="GO:0004930">
    <property type="term" value="F:G protein-coupled receptor activity"/>
    <property type="evidence" value="ECO:0007669"/>
    <property type="project" value="InterPro"/>
</dbReference>
<feature type="signal peptide" evidence="7">
    <location>
        <begin position="1"/>
        <end position="19"/>
    </location>
</feature>
<dbReference type="PRINTS" id="PR00248">
    <property type="entry name" value="GPCRMGR"/>
</dbReference>
<feature type="domain" description="Receptor ligand binding region" evidence="8">
    <location>
        <begin position="399"/>
        <end position="446"/>
    </location>
</feature>
<evidence type="ECO:0000259" key="8">
    <source>
        <dbReference type="Pfam" id="PF01094"/>
    </source>
</evidence>
<sequence>MKQCIIPLLVTSCLISSYTQTTDREHEDQTKRAAAEEGDHYNYTIDGIRQDDNAIRVSTGKISLGNDTQSSVANLSYISEFIHAKYDEDEDSEQNDQEIDLRGVIDNLNDTDTFMLNETLLVYNFPNGLNGIEAVFNQNVTANPKSITNITTGDFNVTDDYGGSEEIGQSDEKSFKIRRNEQISANRSANQLDEANVETATMYSENSTVGIQETADTTGVTTAPKTTSSRSRVLSTFSRTIPKTPTYATQSENERISASGTPPISDTSMAIVVNNDATTEIGITTIESFKPSTTRINEFYANFDISPLTTYTVLTTEFVQTTTDEPMDLSPNSSAELSNDTLLALNASQIRLSLQEFPWPVKKEAVVEGDIILGGLMMVHEREDTITCGPVMPQGGIQALEAMLYTLDKLNESQMLPNITIGAHILDDCDKDTYGLEMAVDFIKGKCQIKHYAGDSNGFIVNVDSNGFIVNV</sequence>